<dbReference type="AlphaFoldDB" id="A0A1K0FJ10"/>
<feature type="transmembrane region" description="Helical" evidence="6">
    <location>
        <begin position="104"/>
        <end position="127"/>
    </location>
</feature>
<dbReference type="PANTHER" id="PTHR43124:SF3">
    <property type="entry name" value="CHLORAMPHENICOL EFFLUX PUMP RV0191"/>
    <property type="match status" value="1"/>
</dbReference>
<feature type="transmembrane region" description="Helical" evidence="6">
    <location>
        <begin position="306"/>
        <end position="325"/>
    </location>
</feature>
<feature type="transmembrane region" description="Helical" evidence="6">
    <location>
        <begin position="249"/>
        <end position="269"/>
    </location>
</feature>
<comment type="subcellular location">
    <subcellularLocation>
        <location evidence="1">Cell membrane</location>
        <topology evidence="1">Multi-pass membrane protein</topology>
    </subcellularLocation>
</comment>
<feature type="domain" description="Major facilitator superfamily (MFS) profile" evidence="7">
    <location>
        <begin position="14"/>
        <end position="392"/>
    </location>
</feature>
<feature type="transmembrane region" description="Helical" evidence="6">
    <location>
        <begin position="337"/>
        <end position="361"/>
    </location>
</feature>
<organism evidence="8 9">
    <name type="scientific">Couchioplanes caeruleus subsp. caeruleus</name>
    <dbReference type="NCBI Taxonomy" id="56427"/>
    <lineage>
        <taxon>Bacteria</taxon>
        <taxon>Bacillati</taxon>
        <taxon>Actinomycetota</taxon>
        <taxon>Actinomycetes</taxon>
        <taxon>Micromonosporales</taxon>
        <taxon>Micromonosporaceae</taxon>
        <taxon>Couchioplanes</taxon>
    </lineage>
</organism>
<feature type="transmembrane region" description="Helical" evidence="6">
    <location>
        <begin position="367"/>
        <end position="388"/>
    </location>
</feature>
<evidence type="ECO:0000256" key="6">
    <source>
        <dbReference type="SAM" id="Phobius"/>
    </source>
</evidence>
<dbReference type="InterPro" id="IPR036259">
    <property type="entry name" value="MFS_trans_sf"/>
</dbReference>
<dbReference type="SUPFAM" id="SSF103473">
    <property type="entry name" value="MFS general substrate transporter"/>
    <property type="match status" value="1"/>
</dbReference>
<reference evidence="8 9" key="1">
    <citation type="submission" date="2016-09" db="EMBL/GenBank/DDBJ databases">
        <title>Couchioplanes caeruleus draft genome sequence.</title>
        <authorList>
            <person name="Sheehan J."/>
            <person name="Caffrey P."/>
        </authorList>
    </citation>
    <scope>NUCLEOTIDE SEQUENCE [LARGE SCALE GENOMIC DNA]</scope>
    <source>
        <strain evidence="8 9">DSM 43634</strain>
    </source>
</reference>
<name>A0A1K0FJ10_9ACTN</name>
<feature type="transmembrane region" description="Helical" evidence="6">
    <location>
        <begin position="52"/>
        <end position="73"/>
    </location>
</feature>
<evidence type="ECO:0000256" key="5">
    <source>
        <dbReference type="ARBA" id="ARBA00023136"/>
    </source>
</evidence>
<evidence type="ECO:0000256" key="4">
    <source>
        <dbReference type="ARBA" id="ARBA00022989"/>
    </source>
</evidence>
<keyword evidence="4 6" id="KW-1133">Transmembrane helix</keyword>
<dbReference type="PROSITE" id="PS50850">
    <property type="entry name" value="MFS"/>
    <property type="match status" value="1"/>
</dbReference>
<dbReference type="PANTHER" id="PTHR43124">
    <property type="entry name" value="PURINE EFFLUX PUMP PBUE"/>
    <property type="match status" value="1"/>
</dbReference>
<dbReference type="GO" id="GO:0005886">
    <property type="term" value="C:plasma membrane"/>
    <property type="evidence" value="ECO:0007669"/>
    <property type="project" value="UniProtKB-SubCell"/>
</dbReference>
<evidence type="ECO:0000313" key="9">
    <source>
        <dbReference type="Proteomes" id="UP000182486"/>
    </source>
</evidence>
<evidence type="ECO:0000256" key="2">
    <source>
        <dbReference type="ARBA" id="ARBA00022475"/>
    </source>
</evidence>
<dbReference type="Gene3D" id="1.20.1250.20">
    <property type="entry name" value="MFS general substrate transporter like domains"/>
    <property type="match status" value="2"/>
</dbReference>
<keyword evidence="9" id="KW-1185">Reference proteome</keyword>
<dbReference type="PRINTS" id="PR01035">
    <property type="entry name" value="TCRTETA"/>
</dbReference>
<feature type="transmembrane region" description="Helical" evidence="6">
    <location>
        <begin position="281"/>
        <end position="300"/>
    </location>
</feature>
<gene>
    <name evidence="8" type="ORF">BG844_18620</name>
</gene>
<evidence type="ECO:0000313" key="8">
    <source>
        <dbReference type="EMBL" id="OJF12829.1"/>
    </source>
</evidence>
<dbReference type="EMBL" id="MEIA01000195">
    <property type="protein sequence ID" value="OJF12829.1"/>
    <property type="molecule type" value="Genomic_DNA"/>
</dbReference>
<evidence type="ECO:0000256" key="1">
    <source>
        <dbReference type="ARBA" id="ARBA00004651"/>
    </source>
</evidence>
<dbReference type="Proteomes" id="UP000182486">
    <property type="component" value="Unassembled WGS sequence"/>
</dbReference>
<evidence type="ECO:0000256" key="3">
    <source>
        <dbReference type="ARBA" id="ARBA00022692"/>
    </source>
</evidence>
<keyword evidence="5 6" id="KW-0472">Membrane</keyword>
<dbReference type="CDD" id="cd17324">
    <property type="entry name" value="MFS_NepI_like"/>
    <property type="match status" value="1"/>
</dbReference>
<feature type="transmembrane region" description="Helical" evidence="6">
    <location>
        <begin position="166"/>
        <end position="188"/>
    </location>
</feature>
<proteinExistence type="predicted"/>
<dbReference type="Pfam" id="PF07690">
    <property type="entry name" value="MFS_1"/>
    <property type="match status" value="1"/>
</dbReference>
<evidence type="ECO:0000259" key="7">
    <source>
        <dbReference type="PROSITE" id="PS50850"/>
    </source>
</evidence>
<accession>A0A1K0FJ10</accession>
<comment type="caution">
    <text evidence="8">The sequence shown here is derived from an EMBL/GenBank/DDBJ whole genome shotgun (WGS) entry which is preliminary data.</text>
</comment>
<keyword evidence="3 6" id="KW-0812">Transmembrane</keyword>
<dbReference type="GO" id="GO:0022857">
    <property type="term" value="F:transmembrane transporter activity"/>
    <property type="evidence" value="ECO:0007669"/>
    <property type="project" value="InterPro"/>
</dbReference>
<feature type="transmembrane region" description="Helical" evidence="6">
    <location>
        <begin position="80"/>
        <end position="98"/>
    </location>
</feature>
<keyword evidence="2" id="KW-1003">Cell membrane</keyword>
<protein>
    <recommendedName>
        <fullName evidence="7">Major facilitator superfamily (MFS) profile domain-containing protein</fullName>
    </recommendedName>
</protein>
<dbReference type="InterPro" id="IPR050189">
    <property type="entry name" value="MFS_Efflux_Transporters"/>
</dbReference>
<dbReference type="InterPro" id="IPR011701">
    <property type="entry name" value="MFS"/>
</dbReference>
<dbReference type="InterPro" id="IPR020846">
    <property type="entry name" value="MFS_dom"/>
</dbReference>
<feature type="transmembrane region" description="Helical" evidence="6">
    <location>
        <begin position="139"/>
        <end position="160"/>
    </location>
</feature>
<feature type="transmembrane region" description="Helical" evidence="6">
    <location>
        <begin position="214"/>
        <end position="237"/>
    </location>
</feature>
<sequence length="405" mass="41205">MRTQRSATARMPLAVYTLTLGIFCIGTSEFMFVGLLPQLASSLQVSISAAGYLVSLFAIGMVIGSPLMAVVTLKIPRKRTLLAACAVFAAAHAAVLFIDNYPAIVALRIIAALACATYWAIGAVLAVENAPAGRTAEALAMLIGGLTLANVIGVPIGTWIGGPLGWRASFFAVAACTVVCALAIKVLVVDEAPKNDVPLKSLVKTESAAFKNPAVWLALATTALSQAGIFCAFTYLVPVLLEVSGIPESLIPAVLLAFGLGSLLGVMVGGRLADNDPKATLLGGLTCLAVVVLLLILVARQPVGEAVAVFAFGAAAFSIGGALNARVFHLASGAPTLAAAVNVSAFNIGNTLGPALGGALLSRGWGWSAPLWAALGLVIATIGVALWAHKAADSRTLAAKADRTG</sequence>
<dbReference type="InterPro" id="IPR001958">
    <property type="entry name" value="Tet-R_TetA/multi-R_MdtG-like"/>
</dbReference>